<dbReference type="SUPFAM" id="SSF52091">
    <property type="entry name" value="SpoIIaa-like"/>
    <property type="match status" value="1"/>
</dbReference>
<evidence type="ECO:0000259" key="1">
    <source>
        <dbReference type="PROSITE" id="PS50801"/>
    </source>
</evidence>
<evidence type="ECO:0000313" key="2">
    <source>
        <dbReference type="EMBL" id="NMN94689.1"/>
    </source>
</evidence>
<accession>A0A848K8L5</accession>
<dbReference type="GO" id="GO:0043856">
    <property type="term" value="F:anti-sigma factor antagonist activity"/>
    <property type="evidence" value="ECO:0007669"/>
    <property type="project" value="TreeGrafter"/>
</dbReference>
<dbReference type="CDD" id="cd07043">
    <property type="entry name" value="STAS_anti-anti-sigma_factors"/>
    <property type="match status" value="1"/>
</dbReference>
<gene>
    <name evidence="2" type="ORF">FGL95_06515</name>
</gene>
<dbReference type="Pfam" id="PF01740">
    <property type="entry name" value="STAS"/>
    <property type="match status" value="1"/>
</dbReference>
<dbReference type="PROSITE" id="PS50801">
    <property type="entry name" value="STAS"/>
    <property type="match status" value="1"/>
</dbReference>
<organism evidence="2 3">
    <name type="scientific">Antrihabitans stalactiti</name>
    <dbReference type="NCBI Taxonomy" id="2584121"/>
    <lineage>
        <taxon>Bacteria</taxon>
        <taxon>Bacillati</taxon>
        <taxon>Actinomycetota</taxon>
        <taxon>Actinomycetes</taxon>
        <taxon>Mycobacteriales</taxon>
        <taxon>Nocardiaceae</taxon>
        <taxon>Antrihabitans</taxon>
    </lineage>
</organism>
<dbReference type="PANTHER" id="PTHR33495:SF2">
    <property type="entry name" value="ANTI-SIGMA FACTOR ANTAGONIST TM_1081-RELATED"/>
    <property type="match status" value="1"/>
</dbReference>
<keyword evidence="3" id="KW-1185">Reference proteome</keyword>
<dbReference type="Gene3D" id="3.30.750.24">
    <property type="entry name" value="STAS domain"/>
    <property type="match status" value="1"/>
</dbReference>
<dbReference type="AlphaFoldDB" id="A0A848K8L5"/>
<proteinExistence type="predicted"/>
<protein>
    <submittedName>
        <fullName evidence="2">STAS domain-containing protein</fullName>
    </submittedName>
</protein>
<evidence type="ECO:0000313" key="3">
    <source>
        <dbReference type="Proteomes" id="UP000535543"/>
    </source>
</evidence>
<dbReference type="Proteomes" id="UP000535543">
    <property type="component" value="Unassembled WGS sequence"/>
</dbReference>
<dbReference type="InterPro" id="IPR036513">
    <property type="entry name" value="STAS_dom_sf"/>
</dbReference>
<dbReference type="EMBL" id="VCQU01000002">
    <property type="protein sequence ID" value="NMN94689.1"/>
    <property type="molecule type" value="Genomic_DNA"/>
</dbReference>
<comment type="caution">
    <text evidence="2">The sequence shown here is derived from an EMBL/GenBank/DDBJ whole genome shotgun (WGS) entry which is preliminary data.</text>
</comment>
<reference evidence="2 3" key="1">
    <citation type="submission" date="2019-05" db="EMBL/GenBank/DDBJ databases">
        <authorList>
            <person name="Lee S.D."/>
        </authorList>
    </citation>
    <scope>NUCLEOTIDE SEQUENCE [LARGE SCALE GENOMIC DNA]</scope>
    <source>
        <strain evidence="2 3">YC2-7</strain>
    </source>
</reference>
<name>A0A848K8L5_9NOCA</name>
<reference evidence="2 3" key="2">
    <citation type="submission" date="2020-06" db="EMBL/GenBank/DDBJ databases">
        <title>Antribacter stalactiti gen. nov., sp. nov., a new member of the family Nacardiaceae isolated from a cave.</title>
        <authorList>
            <person name="Kim I.S."/>
        </authorList>
    </citation>
    <scope>NUCLEOTIDE SEQUENCE [LARGE SCALE GENOMIC DNA]</scope>
    <source>
        <strain evidence="2 3">YC2-7</strain>
    </source>
</reference>
<dbReference type="PANTHER" id="PTHR33495">
    <property type="entry name" value="ANTI-SIGMA FACTOR ANTAGONIST TM_1081-RELATED-RELATED"/>
    <property type="match status" value="1"/>
</dbReference>
<dbReference type="InterPro" id="IPR002645">
    <property type="entry name" value="STAS_dom"/>
</dbReference>
<feature type="domain" description="STAS" evidence="1">
    <location>
        <begin position="3"/>
        <end position="111"/>
    </location>
</feature>
<sequence length="141" mass="14933">MSVSIRLASDNALDVIALQGDLDLASCPEVLEQLGTRALAGRHLVIDLAGVTMFGAAAMTLVQTLHCDATAAGGSCCLTAVPAQILRIMTLVGFEHVVPIVHDHHEAQRRVARRKGLGPESAYSLPPANGPRMLRVCEGMR</sequence>